<proteinExistence type="predicted"/>
<dbReference type="SUPFAM" id="SSF140383">
    <property type="entry name" value="BSD domain-like"/>
    <property type="match status" value="1"/>
</dbReference>
<dbReference type="GO" id="GO:0006289">
    <property type="term" value="P:nucleotide-excision repair"/>
    <property type="evidence" value="ECO:0007669"/>
    <property type="project" value="InterPro"/>
</dbReference>
<feature type="domain" description="BSD" evidence="1">
    <location>
        <begin position="115"/>
        <end position="159"/>
    </location>
</feature>
<dbReference type="Proteomes" id="UP001211065">
    <property type="component" value="Unassembled WGS sequence"/>
</dbReference>
<dbReference type="InterPro" id="IPR011993">
    <property type="entry name" value="PH-like_dom_sf"/>
</dbReference>
<evidence type="ECO:0000259" key="1">
    <source>
        <dbReference type="PROSITE" id="PS50858"/>
    </source>
</evidence>
<dbReference type="SMART" id="SM00751">
    <property type="entry name" value="BSD"/>
    <property type="match status" value="2"/>
</dbReference>
<dbReference type="PANTHER" id="PTHR12856">
    <property type="entry name" value="TRANSCRIPTION INITIATION FACTOR IIH-RELATED"/>
    <property type="match status" value="1"/>
</dbReference>
<dbReference type="PROSITE" id="PS50858">
    <property type="entry name" value="BSD"/>
    <property type="match status" value="2"/>
</dbReference>
<evidence type="ECO:0000313" key="3">
    <source>
        <dbReference type="Proteomes" id="UP001211065"/>
    </source>
</evidence>
<keyword evidence="3" id="KW-1185">Reference proteome</keyword>
<dbReference type="GO" id="GO:0000439">
    <property type="term" value="C:transcription factor TFIIH core complex"/>
    <property type="evidence" value="ECO:0007669"/>
    <property type="project" value="InterPro"/>
</dbReference>
<accession>A0AAD5XW81</accession>
<dbReference type="AlphaFoldDB" id="A0AAD5XW81"/>
<evidence type="ECO:0000313" key="2">
    <source>
        <dbReference type="EMBL" id="KAJ3221436.1"/>
    </source>
</evidence>
<name>A0AAD5XW81_9FUNG</name>
<dbReference type="Gene3D" id="2.30.29.30">
    <property type="entry name" value="Pleckstrin-homology domain (PH domain)/Phosphotyrosine-binding domain (PTB)"/>
    <property type="match status" value="1"/>
</dbReference>
<sequence length="488" mass="56692">MQYPCLFKKKPGFIQIAYERFKFIEAEQQIVKLDIPTDSITAQHVAAGKPLLKITFLANEKSNDRTYTFETNEERDNMKELLKKMIQQKDGSNPGTPAKTSSSISNTAPVLLTPEELHSRRVLLQKDELKVIYKDLVISGLITEEDFWSSRRFLLDNQMFQNNQKKGTASSSLSNLKASIDGSVQVQKYTLSSEDIHQIFLEHPSVRRAFEDNVPHKKTEKEFWKYYLQSKYFHRNRGKNIGDGNDFFRKYEVADEISGEVSNKFLDLNATAEDHFIGNEPDITMKPGKILAAIPLIKRFNKHSEAVLQKYKATNQLSNEERDKTYTKEIAIDDLDKNLENEKFMELNIRDPKKYFESQAQTNEQNGRTIQADYKKYNEQFKEKIAMWSAPLSSVNIHENSTVFEEIKNLYTSGTELLRHFWSSINFRNTSDKQREKCDKVYFALKDLETRARELSQMEYDDLTQVQVEGLFKSLFDSIKKAGAKYKS</sequence>
<dbReference type="InterPro" id="IPR035925">
    <property type="entry name" value="BSD_dom_sf"/>
</dbReference>
<dbReference type="GO" id="GO:0006351">
    <property type="term" value="P:DNA-templated transcription"/>
    <property type="evidence" value="ECO:0007669"/>
    <property type="project" value="InterPro"/>
</dbReference>
<gene>
    <name evidence="2" type="primary">TFB1</name>
    <name evidence="2" type="ORF">HK099_003530</name>
</gene>
<dbReference type="Pfam" id="PF03909">
    <property type="entry name" value="BSD"/>
    <property type="match status" value="1"/>
</dbReference>
<comment type="caution">
    <text evidence="2">The sequence shown here is derived from an EMBL/GenBank/DDBJ whole genome shotgun (WGS) entry which is preliminary data.</text>
</comment>
<reference evidence="2" key="1">
    <citation type="submission" date="2020-05" db="EMBL/GenBank/DDBJ databases">
        <title>Phylogenomic resolution of chytrid fungi.</title>
        <authorList>
            <person name="Stajich J.E."/>
            <person name="Amses K."/>
            <person name="Simmons R."/>
            <person name="Seto K."/>
            <person name="Myers J."/>
            <person name="Bonds A."/>
            <person name="Quandt C.A."/>
            <person name="Barry K."/>
            <person name="Liu P."/>
            <person name="Grigoriev I."/>
            <person name="Longcore J.E."/>
            <person name="James T.Y."/>
        </authorList>
    </citation>
    <scope>NUCLEOTIDE SEQUENCE</scope>
    <source>
        <strain evidence="2">JEL0476</strain>
    </source>
</reference>
<dbReference type="InterPro" id="IPR027079">
    <property type="entry name" value="Tfb1/GTF2H1"/>
</dbReference>
<feature type="domain" description="BSD" evidence="1">
    <location>
        <begin position="183"/>
        <end position="235"/>
    </location>
</feature>
<dbReference type="EMBL" id="JADGJW010000230">
    <property type="protein sequence ID" value="KAJ3221436.1"/>
    <property type="molecule type" value="Genomic_DNA"/>
</dbReference>
<protein>
    <submittedName>
        <fullName evidence="2">RNA polymerase II transcription factor B subunit 1</fullName>
    </submittedName>
</protein>
<dbReference type="InterPro" id="IPR005607">
    <property type="entry name" value="BSD_dom"/>
</dbReference>
<organism evidence="2 3">
    <name type="scientific">Clydaea vesicula</name>
    <dbReference type="NCBI Taxonomy" id="447962"/>
    <lineage>
        <taxon>Eukaryota</taxon>
        <taxon>Fungi</taxon>
        <taxon>Fungi incertae sedis</taxon>
        <taxon>Chytridiomycota</taxon>
        <taxon>Chytridiomycota incertae sedis</taxon>
        <taxon>Chytridiomycetes</taxon>
        <taxon>Lobulomycetales</taxon>
        <taxon>Lobulomycetaceae</taxon>
        <taxon>Clydaea</taxon>
    </lineage>
</organism>
<dbReference type="Gene3D" id="6.10.140.1200">
    <property type="match status" value="1"/>
</dbReference>